<dbReference type="WBParaSite" id="Minc3s00390g11476">
    <property type="protein sequence ID" value="Minc3s00390g11476"/>
    <property type="gene ID" value="Minc3s00390g11476"/>
</dbReference>
<evidence type="ECO:0000313" key="1">
    <source>
        <dbReference type="Proteomes" id="UP000887563"/>
    </source>
</evidence>
<keyword evidence="1" id="KW-1185">Reference proteome</keyword>
<dbReference type="Proteomes" id="UP000887563">
    <property type="component" value="Unplaced"/>
</dbReference>
<reference evidence="2" key="1">
    <citation type="submission" date="2022-11" db="UniProtKB">
        <authorList>
            <consortium name="WormBaseParasite"/>
        </authorList>
    </citation>
    <scope>IDENTIFICATION</scope>
</reference>
<dbReference type="AlphaFoldDB" id="A0A914LBU7"/>
<organism evidence="1 2">
    <name type="scientific">Meloidogyne incognita</name>
    <name type="common">Southern root-knot nematode worm</name>
    <name type="synonym">Oxyuris incognita</name>
    <dbReference type="NCBI Taxonomy" id="6306"/>
    <lineage>
        <taxon>Eukaryota</taxon>
        <taxon>Metazoa</taxon>
        <taxon>Ecdysozoa</taxon>
        <taxon>Nematoda</taxon>
        <taxon>Chromadorea</taxon>
        <taxon>Rhabditida</taxon>
        <taxon>Tylenchina</taxon>
        <taxon>Tylenchomorpha</taxon>
        <taxon>Tylenchoidea</taxon>
        <taxon>Meloidogynidae</taxon>
        <taxon>Meloidogyninae</taxon>
        <taxon>Meloidogyne</taxon>
        <taxon>Meloidogyne incognita group</taxon>
    </lineage>
</organism>
<evidence type="ECO:0000313" key="2">
    <source>
        <dbReference type="WBParaSite" id="Minc3s00390g11476"/>
    </source>
</evidence>
<proteinExistence type="predicted"/>
<accession>A0A914LBU7</accession>
<protein>
    <submittedName>
        <fullName evidence="2">Uncharacterized protein</fullName>
    </submittedName>
</protein>
<name>A0A914LBU7_MELIC</name>
<sequence length="51" mass="5944">MIIIRAIKSRHQILDKIFIEALAVLMLQLNSRQISCRLADRMDHVVLCILQ</sequence>